<dbReference type="InterPro" id="IPR006158">
    <property type="entry name" value="Cobalamin-bd"/>
</dbReference>
<dbReference type="GO" id="GO:0008705">
    <property type="term" value="F:methionine synthase activity"/>
    <property type="evidence" value="ECO:0007669"/>
    <property type="project" value="TreeGrafter"/>
</dbReference>
<reference evidence="7 9" key="3">
    <citation type="journal article" date="2018" name="Nat. Biotechnol.">
        <title>A standardized bacterial taxonomy based on genome phylogeny substantially revises the tree of life.</title>
        <authorList>
            <person name="Parks D.H."/>
            <person name="Chuvochina M."/>
            <person name="Waite D.W."/>
            <person name="Rinke C."/>
            <person name="Skarshewski A."/>
            <person name="Chaumeil P.A."/>
            <person name="Hugenholtz P."/>
        </authorList>
    </citation>
    <scope>NUCLEOTIDE SEQUENCE [LARGE SCALE GENOMIC DNA]</scope>
    <source>
        <strain evidence="7">UBA8781</strain>
    </source>
</reference>
<evidence type="ECO:0000259" key="5">
    <source>
        <dbReference type="PROSITE" id="PS51337"/>
    </source>
</evidence>
<dbReference type="FunFam" id="3.40.50.280:FF:000003">
    <property type="entry name" value="Dimethylamine methyltransferase corrinoid protein"/>
    <property type="match status" value="1"/>
</dbReference>
<dbReference type="PANTHER" id="PTHR45833">
    <property type="entry name" value="METHIONINE SYNTHASE"/>
    <property type="match status" value="1"/>
</dbReference>
<dbReference type="InterPro" id="IPR036724">
    <property type="entry name" value="Cobalamin-bd_sf"/>
</dbReference>
<evidence type="ECO:0000313" key="8">
    <source>
        <dbReference type="Proteomes" id="UP000253922"/>
    </source>
</evidence>
<accession>A0A3D1JFK1</accession>
<sequence>MDEKLKAIYQCIVEGDNNGVQEHVRAALESGMDAGTILNEGLIAGMAEVGRLFEEGEYFVPEMLISARAMKSAMAILKPHLTSEQVGFAGRVAIGTVKGDLHDIGKNLVGLMLEGAGFQVIDLGSDVAPEKFVEAAKNNDVDIVAMSALLTTTMVNMKSTIAALEEAGVREKVKVMIGGAPVTEAYARQIGADGYAPDASRAVALAKSLLS</sequence>
<evidence type="ECO:0000259" key="4">
    <source>
        <dbReference type="PROSITE" id="PS51332"/>
    </source>
</evidence>
<evidence type="ECO:0000313" key="6">
    <source>
        <dbReference type="EMBL" id="GAP08417.1"/>
    </source>
</evidence>
<dbReference type="STRING" id="229919.GCA_001050195_03257"/>
<dbReference type="OrthoDB" id="9783599at2"/>
<dbReference type="Gene3D" id="3.40.50.280">
    <property type="entry name" value="Cobalamin-binding domain"/>
    <property type="match status" value="1"/>
</dbReference>
<protein>
    <submittedName>
        <fullName evidence="7">Cobalamin-binding protein</fullName>
    </submittedName>
    <submittedName>
        <fullName evidence="6">Predicted cobalamin binding protein</fullName>
    </submittedName>
</protein>
<dbReference type="Gene3D" id="1.10.1240.10">
    <property type="entry name" value="Methionine synthase domain"/>
    <property type="match status" value="1"/>
</dbReference>
<comment type="similarity">
    <text evidence="1">Belongs to the methylamine corrinoid protein family.</text>
</comment>
<dbReference type="PROSITE" id="PS51332">
    <property type="entry name" value="B12_BINDING"/>
    <property type="match status" value="1"/>
</dbReference>
<dbReference type="PROSITE" id="PS51337">
    <property type="entry name" value="B12_BINDING_NTER"/>
    <property type="match status" value="1"/>
</dbReference>
<keyword evidence="2" id="KW-0479">Metal-binding</keyword>
<evidence type="ECO:0000256" key="3">
    <source>
        <dbReference type="ARBA" id="ARBA00023285"/>
    </source>
</evidence>
<dbReference type="EMBL" id="DPBP01000025">
    <property type="protein sequence ID" value="HCE17359.1"/>
    <property type="molecule type" value="Genomic_DNA"/>
</dbReference>
<dbReference type="Pfam" id="PF02310">
    <property type="entry name" value="B12-binding"/>
    <property type="match status" value="1"/>
</dbReference>
<dbReference type="SUPFAM" id="SSF47644">
    <property type="entry name" value="Methionine synthase domain"/>
    <property type="match status" value="1"/>
</dbReference>
<evidence type="ECO:0000313" key="9">
    <source>
        <dbReference type="Proteomes" id="UP000264141"/>
    </source>
</evidence>
<dbReference type="EMBL" id="DF967966">
    <property type="protein sequence ID" value="GAP08417.1"/>
    <property type="molecule type" value="Genomic_DNA"/>
</dbReference>
<dbReference type="SMART" id="SM01018">
    <property type="entry name" value="B12-binding_2"/>
    <property type="match status" value="1"/>
</dbReference>
<feature type="domain" description="B12-binding N-terminal" evidence="5">
    <location>
        <begin position="1"/>
        <end position="89"/>
    </location>
</feature>
<keyword evidence="8" id="KW-1185">Reference proteome</keyword>
<dbReference type="CDD" id="cd02070">
    <property type="entry name" value="corrinoid_protein_B12-BD"/>
    <property type="match status" value="1"/>
</dbReference>
<dbReference type="Proteomes" id="UP000264141">
    <property type="component" value="Unassembled WGS sequence"/>
</dbReference>
<evidence type="ECO:0000313" key="7">
    <source>
        <dbReference type="EMBL" id="HCE17359.1"/>
    </source>
</evidence>
<organism evidence="7 9">
    <name type="scientific">Anaerolinea thermolimosa</name>
    <dbReference type="NCBI Taxonomy" id="229919"/>
    <lineage>
        <taxon>Bacteria</taxon>
        <taxon>Bacillati</taxon>
        <taxon>Chloroflexota</taxon>
        <taxon>Anaerolineae</taxon>
        <taxon>Anaerolineales</taxon>
        <taxon>Anaerolineaceae</taxon>
        <taxon>Anaerolinea</taxon>
    </lineage>
</organism>
<reference evidence="8" key="2">
    <citation type="submission" date="2015-07" db="EMBL/GenBank/DDBJ databases">
        <title>Draft Genome Sequences of Anaerolinea thermolimosa IMO-1, Bellilinea caldifistulae GOMI-1, Leptolinea tardivitalis YMTK-2, Levilinea saccharolytica KIBI-1,Longilinea arvoryzae KOME-1, Previously Described as Members of the Anaerolineaceae (Chloroflexi).</title>
        <authorList>
            <person name="Sekiguchi Y."/>
            <person name="Ohashi A."/>
            <person name="Matsuura N."/>
            <person name="Tourlousse M.D."/>
        </authorList>
    </citation>
    <scope>NUCLEOTIDE SEQUENCE [LARGE SCALE GENOMIC DNA]</scope>
    <source>
        <strain evidence="8">IMO-1</strain>
    </source>
</reference>
<keyword evidence="3" id="KW-0170">Cobalt</keyword>
<dbReference type="GO" id="GO:0005829">
    <property type="term" value="C:cytosol"/>
    <property type="evidence" value="ECO:0007669"/>
    <property type="project" value="TreeGrafter"/>
</dbReference>
<dbReference type="Pfam" id="PF02607">
    <property type="entry name" value="B12-binding_2"/>
    <property type="match status" value="1"/>
</dbReference>
<dbReference type="GO" id="GO:0050667">
    <property type="term" value="P:homocysteine metabolic process"/>
    <property type="evidence" value="ECO:0007669"/>
    <property type="project" value="TreeGrafter"/>
</dbReference>
<proteinExistence type="inferred from homology"/>
<feature type="domain" description="B12-binding" evidence="4">
    <location>
        <begin position="89"/>
        <end position="211"/>
    </location>
</feature>
<gene>
    <name evidence="6" type="ORF">ATHL_03319</name>
    <name evidence="7" type="ORF">DEQ80_05830</name>
</gene>
<dbReference type="PANTHER" id="PTHR45833:SF1">
    <property type="entry name" value="METHIONINE SYNTHASE"/>
    <property type="match status" value="1"/>
</dbReference>
<dbReference type="GO" id="GO:0046653">
    <property type="term" value="P:tetrahydrofolate metabolic process"/>
    <property type="evidence" value="ECO:0007669"/>
    <property type="project" value="TreeGrafter"/>
</dbReference>
<dbReference type="AlphaFoldDB" id="A0A3D1JFK1"/>
<dbReference type="InterPro" id="IPR036594">
    <property type="entry name" value="Meth_synthase_dom"/>
</dbReference>
<evidence type="ECO:0000256" key="1">
    <source>
        <dbReference type="ARBA" id="ARBA00010854"/>
    </source>
</evidence>
<dbReference type="RefSeq" id="WP_062196004.1">
    <property type="nucleotide sequence ID" value="NZ_DF967966.1"/>
</dbReference>
<dbReference type="SUPFAM" id="SSF52242">
    <property type="entry name" value="Cobalamin (vitamin B12)-binding domain"/>
    <property type="match status" value="1"/>
</dbReference>
<dbReference type="InterPro" id="IPR050554">
    <property type="entry name" value="Met_Synthase/Corrinoid"/>
</dbReference>
<dbReference type="GO" id="GO:0046872">
    <property type="term" value="F:metal ion binding"/>
    <property type="evidence" value="ECO:0007669"/>
    <property type="project" value="UniProtKB-KW"/>
</dbReference>
<name>A0A3D1JFK1_9CHLR</name>
<evidence type="ECO:0000256" key="2">
    <source>
        <dbReference type="ARBA" id="ARBA00022723"/>
    </source>
</evidence>
<reference evidence="6" key="1">
    <citation type="journal article" date="2015" name="Genome Announc.">
        <title>Draft Genome Sequences of Anaerolinea thermolimosa IMO-1, Bellilinea caldifistulae GOMI-1, Leptolinea tardivitalis YMTK-2, Levilinea saccharolytica KIBI-1, Longilinea arvoryzae KOME-1, Previously Described as Members of the Class Anaerolineae (Chloroflexi).</title>
        <authorList>
            <person name="Matsuura N."/>
            <person name="Tourlousse M.D."/>
            <person name="Ohashi A."/>
            <person name="Hugenholtz P."/>
            <person name="Sekiguchi Y."/>
        </authorList>
    </citation>
    <scope>NUCLEOTIDE SEQUENCE</scope>
    <source>
        <strain evidence="6">IMO-1</strain>
    </source>
</reference>
<dbReference type="InterPro" id="IPR003759">
    <property type="entry name" value="Cbl-bd_cap"/>
</dbReference>
<dbReference type="Proteomes" id="UP000253922">
    <property type="component" value="Unassembled WGS sequence"/>
</dbReference>
<dbReference type="GO" id="GO:0031419">
    <property type="term" value="F:cobalamin binding"/>
    <property type="evidence" value="ECO:0007669"/>
    <property type="project" value="InterPro"/>
</dbReference>